<evidence type="ECO:0000259" key="1">
    <source>
        <dbReference type="Pfam" id="PF04909"/>
    </source>
</evidence>
<dbReference type="PANTHER" id="PTHR35563:SF2">
    <property type="entry name" value="BARREL METAL-DEPENDENT HYDROLASE, PUTATIVE (AFU_ORTHOLOGUE AFUA_1G16240)-RELATED"/>
    <property type="match status" value="1"/>
</dbReference>
<feature type="domain" description="Amidohydrolase-related" evidence="1">
    <location>
        <begin position="9"/>
        <end position="261"/>
    </location>
</feature>
<dbReference type="Proteomes" id="UP001589789">
    <property type="component" value="Unassembled WGS sequence"/>
</dbReference>
<evidence type="ECO:0000313" key="3">
    <source>
        <dbReference type="Proteomes" id="UP001589789"/>
    </source>
</evidence>
<dbReference type="EMBL" id="JBHLVZ010000098">
    <property type="protein sequence ID" value="MFC0389264.1"/>
    <property type="molecule type" value="Genomic_DNA"/>
</dbReference>
<sequence length="263" mass="28041">MADAPLPVVDTHHHVYDASLPPHPGARPHGDAPLSAYAALRARIGITHHVLVQPSTYGFNNALHLAARAENPHGSCVVAVIPPDTDAAACRRLSAGGVRGLRANLVQGVPLSPADVPALGRLCADQGWHLQIFARAEMLAEMAASLRALPCPLVLDHFALLPPASFADHPAWPLVSGLLSRKRAWVKLSSPYALPPGDTAPLVRALAEAGADQLFWGTNWPHPNTDLPQDEAALRESALSPLTPAQRRAVLWDNPARFYGFAP</sequence>
<dbReference type="InterPro" id="IPR006680">
    <property type="entry name" value="Amidohydro-rel"/>
</dbReference>
<accession>A0ABV6J1C5</accession>
<gene>
    <name evidence="2" type="ORF">ACFFIC_27515</name>
</gene>
<keyword evidence="3" id="KW-1185">Reference proteome</keyword>
<organism evidence="2 3">
    <name type="scientific">Muricoccus vinaceus</name>
    <dbReference type="NCBI Taxonomy" id="424704"/>
    <lineage>
        <taxon>Bacteria</taxon>
        <taxon>Pseudomonadati</taxon>
        <taxon>Pseudomonadota</taxon>
        <taxon>Alphaproteobacteria</taxon>
        <taxon>Acetobacterales</taxon>
        <taxon>Roseomonadaceae</taxon>
        <taxon>Muricoccus</taxon>
    </lineage>
</organism>
<dbReference type="SUPFAM" id="SSF51556">
    <property type="entry name" value="Metallo-dependent hydrolases"/>
    <property type="match status" value="1"/>
</dbReference>
<name>A0ABV6J1C5_9PROT</name>
<dbReference type="RefSeq" id="WP_377056473.1">
    <property type="nucleotide sequence ID" value="NZ_JBHLVZ010000098.1"/>
</dbReference>
<dbReference type="InterPro" id="IPR032466">
    <property type="entry name" value="Metal_Hydrolase"/>
</dbReference>
<proteinExistence type="predicted"/>
<evidence type="ECO:0000313" key="2">
    <source>
        <dbReference type="EMBL" id="MFC0389264.1"/>
    </source>
</evidence>
<dbReference type="Gene3D" id="3.20.20.140">
    <property type="entry name" value="Metal-dependent hydrolases"/>
    <property type="match status" value="1"/>
</dbReference>
<dbReference type="InterPro" id="IPR052358">
    <property type="entry name" value="Aro_Compnd_Degr_Hydrolases"/>
</dbReference>
<protein>
    <submittedName>
        <fullName evidence="2">Amidohydrolase family protein</fullName>
    </submittedName>
</protein>
<reference evidence="2 3" key="1">
    <citation type="submission" date="2024-09" db="EMBL/GenBank/DDBJ databases">
        <authorList>
            <person name="Sun Q."/>
            <person name="Mori K."/>
        </authorList>
    </citation>
    <scope>NUCLEOTIDE SEQUENCE [LARGE SCALE GENOMIC DNA]</scope>
    <source>
        <strain evidence="2 3">CCM 7468</strain>
    </source>
</reference>
<dbReference type="Pfam" id="PF04909">
    <property type="entry name" value="Amidohydro_2"/>
    <property type="match status" value="1"/>
</dbReference>
<dbReference type="PANTHER" id="PTHR35563">
    <property type="entry name" value="BARREL METAL-DEPENDENT HYDROLASE, PUTATIVE (AFU_ORTHOLOGUE AFUA_1G16240)-RELATED"/>
    <property type="match status" value="1"/>
</dbReference>
<comment type="caution">
    <text evidence="2">The sequence shown here is derived from an EMBL/GenBank/DDBJ whole genome shotgun (WGS) entry which is preliminary data.</text>
</comment>